<reference evidence="1 2" key="2">
    <citation type="journal article" date="2013" name="PLoS Genet.">
        <title>Comparative genome structure, secondary metabolite, and effector coding capacity across Cochliobolus pathogens.</title>
        <authorList>
            <person name="Condon B.J."/>
            <person name="Leng Y."/>
            <person name="Wu D."/>
            <person name="Bushley K.E."/>
            <person name="Ohm R.A."/>
            <person name="Otillar R."/>
            <person name="Martin J."/>
            <person name="Schackwitz W."/>
            <person name="Grimwood J."/>
            <person name="MohdZainudin N."/>
            <person name="Xue C."/>
            <person name="Wang R."/>
            <person name="Manning V.A."/>
            <person name="Dhillon B."/>
            <person name="Tu Z.J."/>
            <person name="Steffenson B.J."/>
            <person name="Salamov A."/>
            <person name="Sun H."/>
            <person name="Lowry S."/>
            <person name="LaButti K."/>
            <person name="Han J."/>
            <person name="Copeland A."/>
            <person name="Lindquist E."/>
            <person name="Barry K."/>
            <person name="Schmutz J."/>
            <person name="Baker S.E."/>
            <person name="Ciuffetti L.M."/>
            <person name="Grigoriev I.V."/>
            <person name="Zhong S."/>
            <person name="Turgeon B.G."/>
        </authorList>
    </citation>
    <scope>NUCLEOTIDE SEQUENCE [LARGE SCALE GENOMIC DNA]</scope>
    <source>
        <strain evidence="2">28A</strain>
    </source>
</reference>
<dbReference type="AlphaFoldDB" id="R0KQJ6"/>
<sequence>MAIYAQHCIDLQPDEITAYTTILKQRVEAVGPPHGRLCILIGAVYGLGTVRHQNDFYDFRYLAVLD</sequence>
<keyword evidence="2" id="KW-1185">Reference proteome</keyword>
<dbReference type="EMBL" id="KB908481">
    <property type="protein sequence ID" value="EOA91289.1"/>
    <property type="molecule type" value="Genomic_DNA"/>
</dbReference>
<evidence type="ECO:0000313" key="2">
    <source>
        <dbReference type="Proteomes" id="UP000016935"/>
    </source>
</evidence>
<protein>
    <submittedName>
        <fullName evidence="1">Uncharacterized protein</fullName>
    </submittedName>
</protein>
<accession>R0KQJ6</accession>
<dbReference type="HOGENOM" id="CLU_2832802_0_0_1"/>
<name>R0KQJ6_EXST2</name>
<gene>
    <name evidence="1" type="ORF">SETTUDRAFT_17982</name>
</gene>
<dbReference type="RefSeq" id="XP_008020029.1">
    <property type="nucleotide sequence ID" value="XM_008021838.1"/>
</dbReference>
<dbReference type="Proteomes" id="UP000016935">
    <property type="component" value="Unassembled WGS sequence"/>
</dbReference>
<evidence type="ECO:0000313" key="1">
    <source>
        <dbReference type="EMBL" id="EOA91289.1"/>
    </source>
</evidence>
<organism evidence="1 2">
    <name type="scientific">Exserohilum turcicum (strain 28A)</name>
    <name type="common">Northern leaf blight fungus</name>
    <name type="synonym">Setosphaeria turcica</name>
    <dbReference type="NCBI Taxonomy" id="671987"/>
    <lineage>
        <taxon>Eukaryota</taxon>
        <taxon>Fungi</taxon>
        <taxon>Dikarya</taxon>
        <taxon>Ascomycota</taxon>
        <taxon>Pezizomycotina</taxon>
        <taxon>Dothideomycetes</taxon>
        <taxon>Pleosporomycetidae</taxon>
        <taxon>Pleosporales</taxon>
        <taxon>Pleosporineae</taxon>
        <taxon>Pleosporaceae</taxon>
        <taxon>Exserohilum</taxon>
    </lineage>
</organism>
<dbReference type="GeneID" id="19401715"/>
<reference evidence="1 2" key="1">
    <citation type="journal article" date="2012" name="PLoS Pathog.">
        <title>Diverse lifestyles and strategies of plant pathogenesis encoded in the genomes of eighteen Dothideomycetes fungi.</title>
        <authorList>
            <person name="Ohm R.A."/>
            <person name="Feau N."/>
            <person name="Henrissat B."/>
            <person name="Schoch C.L."/>
            <person name="Horwitz B.A."/>
            <person name="Barry K.W."/>
            <person name="Condon B.J."/>
            <person name="Copeland A.C."/>
            <person name="Dhillon B."/>
            <person name="Glaser F."/>
            <person name="Hesse C.N."/>
            <person name="Kosti I."/>
            <person name="LaButti K."/>
            <person name="Lindquist E.A."/>
            <person name="Lucas S."/>
            <person name="Salamov A.A."/>
            <person name="Bradshaw R.E."/>
            <person name="Ciuffetti L."/>
            <person name="Hamelin R.C."/>
            <person name="Kema G.H.J."/>
            <person name="Lawrence C."/>
            <person name="Scott J.A."/>
            <person name="Spatafora J.W."/>
            <person name="Turgeon B.G."/>
            <person name="de Wit P.J.G.M."/>
            <person name="Zhong S."/>
            <person name="Goodwin S.B."/>
            <person name="Grigoriev I.V."/>
        </authorList>
    </citation>
    <scope>NUCLEOTIDE SEQUENCE [LARGE SCALE GENOMIC DNA]</scope>
    <source>
        <strain evidence="2">28A</strain>
    </source>
</reference>
<proteinExistence type="predicted"/>